<dbReference type="EMBL" id="UINC01001887">
    <property type="protein sequence ID" value="SUZ90359.1"/>
    <property type="molecule type" value="Genomic_DNA"/>
</dbReference>
<name>A0A381RHJ8_9ZZZZ</name>
<dbReference type="SUPFAM" id="SSF53474">
    <property type="entry name" value="alpha/beta-Hydrolases"/>
    <property type="match status" value="1"/>
</dbReference>
<accession>A0A381RHJ8</accession>
<gene>
    <name evidence="3" type="ORF">METZ01_LOCUS43213</name>
</gene>
<feature type="non-terminal residue" evidence="3">
    <location>
        <position position="1"/>
    </location>
</feature>
<dbReference type="InterPro" id="IPR029058">
    <property type="entry name" value="AB_hydrolase_fold"/>
</dbReference>
<dbReference type="GO" id="GO:0016020">
    <property type="term" value="C:membrane"/>
    <property type="evidence" value="ECO:0007669"/>
    <property type="project" value="TreeGrafter"/>
</dbReference>
<reference evidence="3" key="1">
    <citation type="submission" date="2018-05" db="EMBL/GenBank/DDBJ databases">
        <authorList>
            <person name="Lanie J.A."/>
            <person name="Ng W.-L."/>
            <person name="Kazmierczak K.M."/>
            <person name="Andrzejewski T.M."/>
            <person name="Davidsen T.M."/>
            <person name="Wayne K.J."/>
            <person name="Tettelin H."/>
            <person name="Glass J.I."/>
            <person name="Rusch D."/>
            <person name="Podicherti R."/>
            <person name="Tsui H.-C.T."/>
            <person name="Winkler M.E."/>
        </authorList>
    </citation>
    <scope>NUCLEOTIDE SEQUENCE</scope>
</reference>
<sequence length="262" mass="28573">VNDGVDCEYAVEGHGPAIIFVHGIGASRHAWDAIIPYLREQYTCISYDLRGHGVSPVPPPPYTLDQMVSDLSRLQTKLNIERAHVIGHSLGGMIGPAYARCCPDRVHALGLLSTAAARSVEDRAKVEAVVASMEAHGISDQLPMLVSRWFTDAFIEQNPSVVECRLKQVLATDPAVFLSVFHLYAETEMSPWLGEIGAPSLVLTGEFDGGCSPRLNRIIAKQIPDAELVILDGVKHAILLEAPERVAEEIQKFLARQAMGCR</sequence>
<evidence type="ECO:0000256" key="1">
    <source>
        <dbReference type="ARBA" id="ARBA00022801"/>
    </source>
</evidence>
<feature type="domain" description="AB hydrolase-1" evidence="2">
    <location>
        <begin position="16"/>
        <end position="243"/>
    </location>
</feature>
<dbReference type="GO" id="GO:0016787">
    <property type="term" value="F:hydrolase activity"/>
    <property type="evidence" value="ECO:0007669"/>
    <property type="project" value="UniProtKB-KW"/>
</dbReference>
<dbReference type="InterPro" id="IPR050266">
    <property type="entry name" value="AB_hydrolase_sf"/>
</dbReference>
<protein>
    <recommendedName>
        <fullName evidence="2">AB hydrolase-1 domain-containing protein</fullName>
    </recommendedName>
</protein>
<dbReference type="PANTHER" id="PTHR43798:SF31">
    <property type="entry name" value="AB HYDROLASE SUPERFAMILY PROTEIN YCLE"/>
    <property type="match status" value="1"/>
</dbReference>
<evidence type="ECO:0000259" key="2">
    <source>
        <dbReference type="Pfam" id="PF00561"/>
    </source>
</evidence>
<dbReference type="Pfam" id="PF00561">
    <property type="entry name" value="Abhydrolase_1"/>
    <property type="match status" value="1"/>
</dbReference>
<keyword evidence="1" id="KW-0378">Hydrolase</keyword>
<dbReference type="InterPro" id="IPR000073">
    <property type="entry name" value="AB_hydrolase_1"/>
</dbReference>
<organism evidence="3">
    <name type="scientific">marine metagenome</name>
    <dbReference type="NCBI Taxonomy" id="408172"/>
    <lineage>
        <taxon>unclassified sequences</taxon>
        <taxon>metagenomes</taxon>
        <taxon>ecological metagenomes</taxon>
    </lineage>
</organism>
<dbReference type="AlphaFoldDB" id="A0A381RHJ8"/>
<proteinExistence type="predicted"/>
<dbReference type="PANTHER" id="PTHR43798">
    <property type="entry name" value="MONOACYLGLYCEROL LIPASE"/>
    <property type="match status" value="1"/>
</dbReference>
<dbReference type="Gene3D" id="3.40.50.1820">
    <property type="entry name" value="alpha/beta hydrolase"/>
    <property type="match status" value="1"/>
</dbReference>
<evidence type="ECO:0000313" key="3">
    <source>
        <dbReference type="EMBL" id="SUZ90359.1"/>
    </source>
</evidence>